<keyword evidence="1 6" id="KW-0489">Methyltransferase</keyword>
<dbReference type="PANTHER" id="PTHR43712">
    <property type="entry name" value="PUTATIVE (AFU_ORTHOLOGUE AFUA_4G14580)-RELATED"/>
    <property type="match status" value="1"/>
</dbReference>
<dbReference type="Gene3D" id="3.40.50.150">
    <property type="entry name" value="Vaccinia Virus protein VP39"/>
    <property type="match status" value="1"/>
</dbReference>
<protein>
    <submittedName>
        <fullName evidence="6">Methyltransferase</fullName>
    </submittedName>
</protein>
<keyword evidence="3" id="KW-0949">S-adenosyl-L-methionine</keyword>
<proteinExistence type="predicted"/>
<feature type="domain" description="O-methyltransferase C-terminal" evidence="4">
    <location>
        <begin position="118"/>
        <end position="322"/>
    </location>
</feature>
<reference evidence="6 7" key="1">
    <citation type="submission" date="2021-01" db="EMBL/GenBank/DDBJ databases">
        <title>Whole genome shotgun sequence of Plantactinospora endophytica NBRC 110450.</title>
        <authorList>
            <person name="Komaki H."/>
            <person name="Tamura T."/>
        </authorList>
    </citation>
    <scope>NUCLEOTIDE SEQUENCE [LARGE SCALE GENOMIC DNA]</scope>
    <source>
        <strain evidence="6 7">NBRC 110450</strain>
    </source>
</reference>
<evidence type="ECO:0000259" key="5">
    <source>
        <dbReference type="Pfam" id="PF08100"/>
    </source>
</evidence>
<dbReference type="InterPro" id="IPR016461">
    <property type="entry name" value="COMT-like"/>
</dbReference>
<evidence type="ECO:0000256" key="3">
    <source>
        <dbReference type="ARBA" id="ARBA00022691"/>
    </source>
</evidence>
<dbReference type="InterPro" id="IPR012967">
    <property type="entry name" value="COMT_dimerisation"/>
</dbReference>
<dbReference type="Proteomes" id="UP000646749">
    <property type="component" value="Unassembled WGS sequence"/>
</dbReference>
<dbReference type="InterPro" id="IPR001077">
    <property type="entry name" value="COMT_C"/>
</dbReference>
<dbReference type="InterPro" id="IPR036390">
    <property type="entry name" value="WH_DNA-bd_sf"/>
</dbReference>
<dbReference type="Pfam" id="PF00891">
    <property type="entry name" value="Methyltransf_2"/>
    <property type="match status" value="1"/>
</dbReference>
<comment type="caution">
    <text evidence="6">The sequence shown here is derived from an EMBL/GenBank/DDBJ whole genome shotgun (WGS) entry which is preliminary data.</text>
</comment>
<accession>A0ABQ4ECA1</accession>
<dbReference type="SUPFAM" id="SSF53335">
    <property type="entry name" value="S-adenosyl-L-methionine-dependent methyltransferases"/>
    <property type="match status" value="1"/>
</dbReference>
<dbReference type="PROSITE" id="PS51683">
    <property type="entry name" value="SAM_OMT_II"/>
    <property type="match status" value="1"/>
</dbReference>
<dbReference type="GO" id="GO:0032259">
    <property type="term" value="P:methylation"/>
    <property type="evidence" value="ECO:0007669"/>
    <property type="project" value="UniProtKB-KW"/>
</dbReference>
<dbReference type="Gene3D" id="1.10.10.10">
    <property type="entry name" value="Winged helix-like DNA-binding domain superfamily/Winged helix DNA-binding domain"/>
    <property type="match status" value="1"/>
</dbReference>
<dbReference type="InterPro" id="IPR036388">
    <property type="entry name" value="WH-like_DNA-bd_sf"/>
</dbReference>
<dbReference type="Pfam" id="PF08100">
    <property type="entry name" value="Dimerisation"/>
    <property type="match status" value="1"/>
</dbReference>
<keyword evidence="2" id="KW-0808">Transferase</keyword>
<evidence type="ECO:0000256" key="1">
    <source>
        <dbReference type="ARBA" id="ARBA00022603"/>
    </source>
</evidence>
<feature type="domain" description="O-methyltransferase dimerisation" evidence="5">
    <location>
        <begin position="34"/>
        <end position="85"/>
    </location>
</feature>
<evidence type="ECO:0000259" key="4">
    <source>
        <dbReference type="Pfam" id="PF00891"/>
    </source>
</evidence>
<dbReference type="InterPro" id="IPR029063">
    <property type="entry name" value="SAM-dependent_MTases_sf"/>
</dbReference>
<organism evidence="6 7">
    <name type="scientific">Plantactinospora endophytica</name>
    <dbReference type="NCBI Taxonomy" id="673535"/>
    <lineage>
        <taxon>Bacteria</taxon>
        <taxon>Bacillati</taxon>
        <taxon>Actinomycetota</taxon>
        <taxon>Actinomycetes</taxon>
        <taxon>Micromonosporales</taxon>
        <taxon>Micromonosporaceae</taxon>
        <taxon>Plantactinospora</taxon>
    </lineage>
</organism>
<evidence type="ECO:0000256" key="2">
    <source>
        <dbReference type="ARBA" id="ARBA00022679"/>
    </source>
</evidence>
<name>A0ABQ4ECA1_9ACTN</name>
<dbReference type="RefSeq" id="WP_203870629.1">
    <property type="nucleotide sequence ID" value="NZ_BONW01000042.1"/>
</dbReference>
<dbReference type="EMBL" id="BONW01000042">
    <property type="protein sequence ID" value="GIG92284.1"/>
    <property type="molecule type" value="Genomic_DNA"/>
</dbReference>
<sequence length="345" mass="37053">MTAATRPRGGDVRVDVTAEVARLRALADPAPGRVLYALCALGVADRLAASPQPTAALAEAVGADEDALRRVLRVAAELRVVRQQQDTWYLLPAGDLLRSDVPGSLRAEFADNDLFRLWTGFLDTVRTGEPCYPTVFGAPLFDRLTATPEAMRSFHQHMDDRAELTYAPLLDLPVWPSDGVLVDVAGGTGGLLRRLLESRPSLRGVLHDLPSVLALSPLRHRADLAGRIRFASADMFTEPLPAGDVHLLASVLHDWPDRTAATILSRCRPADRLLVVDRVAPDDGPGTGSGGVFRNDLLMLAAVGGRERTRAEWTALLAGAGFTLDAVRGAEGTELSVLECRPVPS</sequence>
<dbReference type="GO" id="GO:0008168">
    <property type="term" value="F:methyltransferase activity"/>
    <property type="evidence" value="ECO:0007669"/>
    <property type="project" value="UniProtKB-KW"/>
</dbReference>
<keyword evidence="7" id="KW-1185">Reference proteome</keyword>
<dbReference type="SUPFAM" id="SSF46785">
    <property type="entry name" value="Winged helix' DNA-binding domain"/>
    <property type="match status" value="1"/>
</dbReference>
<evidence type="ECO:0000313" key="6">
    <source>
        <dbReference type="EMBL" id="GIG92284.1"/>
    </source>
</evidence>
<dbReference type="PANTHER" id="PTHR43712:SF2">
    <property type="entry name" value="O-METHYLTRANSFERASE CICE"/>
    <property type="match status" value="1"/>
</dbReference>
<evidence type="ECO:0000313" key="7">
    <source>
        <dbReference type="Proteomes" id="UP000646749"/>
    </source>
</evidence>
<gene>
    <name evidence="6" type="ORF">Pen02_72200</name>
</gene>